<dbReference type="CDD" id="cd13777">
    <property type="entry name" value="Aar2_N"/>
    <property type="match status" value="1"/>
</dbReference>
<dbReference type="InterPro" id="IPR038514">
    <property type="entry name" value="AAR2_C_sf"/>
</dbReference>
<dbReference type="STRING" id="77020.A0A0M8MXG9"/>
<dbReference type="InterPro" id="IPR007946">
    <property type="entry name" value="AAR2"/>
</dbReference>
<organism evidence="4 5">
    <name type="scientific">Malassezia pachydermatis</name>
    <dbReference type="NCBI Taxonomy" id="77020"/>
    <lineage>
        <taxon>Eukaryota</taxon>
        <taxon>Fungi</taxon>
        <taxon>Dikarya</taxon>
        <taxon>Basidiomycota</taxon>
        <taxon>Ustilaginomycotina</taxon>
        <taxon>Malasseziomycetes</taxon>
        <taxon>Malasseziales</taxon>
        <taxon>Malasseziaceae</taxon>
        <taxon>Malassezia</taxon>
    </lineage>
</organism>
<keyword evidence="5" id="KW-1185">Reference proteome</keyword>
<evidence type="ECO:0000313" key="5">
    <source>
        <dbReference type="Proteomes" id="UP000037751"/>
    </source>
</evidence>
<dbReference type="Gene3D" id="1.25.40.550">
    <property type="entry name" value="Aar2, C-terminal domain-like"/>
    <property type="match status" value="1"/>
</dbReference>
<dbReference type="Proteomes" id="UP000037751">
    <property type="component" value="Unassembled WGS sequence"/>
</dbReference>
<evidence type="ECO:0000259" key="3">
    <source>
        <dbReference type="Pfam" id="PF20981"/>
    </source>
</evidence>
<dbReference type="PANTHER" id="PTHR12689">
    <property type="entry name" value="A1 CISTRON SPLICING FACTOR AAR2-RELATED"/>
    <property type="match status" value="1"/>
</dbReference>
<dbReference type="EMBL" id="LGAV01000001">
    <property type="protein sequence ID" value="KOS16304.1"/>
    <property type="molecule type" value="Genomic_DNA"/>
</dbReference>
<dbReference type="PANTHER" id="PTHR12689:SF4">
    <property type="entry name" value="PROTEIN AAR2 HOMOLOG"/>
    <property type="match status" value="1"/>
</dbReference>
<dbReference type="InterPro" id="IPR033648">
    <property type="entry name" value="AAR2_C"/>
</dbReference>
<comment type="similarity">
    <text evidence="1">Belongs to the AAR2 family.</text>
</comment>
<feature type="domain" description="AAR2 C-terminal" evidence="2">
    <location>
        <begin position="205"/>
        <end position="402"/>
    </location>
</feature>
<name>A0A0M8MXG9_9BASI</name>
<proteinExistence type="inferred from homology"/>
<dbReference type="GO" id="GO:0000244">
    <property type="term" value="P:spliceosomal tri-snRNP complex assembly"/>
    <property type="evidence" value="ECO:0007669"/>
    <property type="project" value="TreeGrafter"/>
</dbReference>
<dbReference type="GeneID" id="28729527"/>
<reference evidence="4 5" key="1">
    <citation type="submission" date="2015-07" db="EMBL/GenBank/DDBJ databases">
        <title>Draft Genome Sequence of Malassezia furfur CBS1878 and Malassezia pachydermatis CBS1879.</title>
        <authorList>
            <person name="Triana S."/>
            <person name="Ohm R."/>
            <person name="Gonzalez A."/>
            <person name="DeCock H."/>
            <person name="Restrepo S."/>
            <person name="Celis A."/>
        </authorList>
    </citation>
    <scope>NUCLEOTIDE SEQUENCE [LARGE SCALE GENOMIC DNA]</scope>
    <source>
        <strain evidence="4 5">CBS 1879</strain>
    </source>
</reference>
<dbReference type="Pfam" id="PF05282">
    <property type="entry name" value="AAR2"/>
    <property type="match status" value="1"/>
</dbReference>
<dbReference type="RefSeq" id="XP_017993936.1">
    <property type="nucleotide sequence ID" value="XM_018137651.1"/>
</dbReference>
<comment type="caution">
    <text evidence="4">The sequence shown here is derived from an EMBL/GenBank/DDBJ whole genome shotgun (WGS) entry which is preliminary data.</text>
</comment>
<dbReference type="AlphaFoldDB" id="A0A0M8MXG9"/>
<dbReference type="Gene3D" id="2.60.34.20">
    <property type="match status" value="1"/>
</dbReference>
<dbReference type="CDD" id="cd13778">
    <property type="entry name" value="Aar2_C"/>
    <property type="match status" value="1"/>
</dbReference>
<sequence>MTGASSSHVQELYDKYGFLLLTGLPRGSYLTLDAHAFRIDTSFQGFKMIPPGLHALAWQAAAKADDDHMEPMAAEGIRSILFVYIHENQVLARTYNASSDAWTLLPGTTPQAEIIVGREHLQAMDKQLAAYPMTARDSWTTLTKHLAQHPAILQRIFGLQSSDATCDSFTPVTIQESSVPLRHASKESTLLDQASTITHSLHCTPFVLARSWPPSAQGVERTTWSMDKSWLLQDVLHRAAEPGISPTYTPLLCEVELCFILFLYANNAAALEHWLSLLTLFACSASMLGAPGPHSMHPCEWDHTTTMPSPSAPALEAHIAWMHTLTTQFEALPSSIWTEELATSEARVLRDLAQLRANIARSLGAWAVSHPPATPSSTHERLVQAWRALSTTARTRFGWTLDQSVDEEIEADEWEEGDNAPVIVDTEIL</sequence>
<dbReference type="OrthoDB" id="201752at2759"/>
<protein>
    <recommendedName>
        <fullName evidence="6">A1 cistron-splicing factor</fullName>
    </recommendedName>
</protein>
<dbReference type="VEuPathDB" id="FungiDB:Malapachy_3173"/>
<dbReference type="InterPro" id="IPR033647">
    <property type="entry name" value="Aar2_N"/>
</dbReference>
<gene>
    <name evidence="4" type="ORF">Malapachy_3173</name>
</gene>
<evidence type="ECO:0000313" key="4">
    <source>
        <dbReference type="EMBL" id="KOS16304.1"/>
    </source>
</evidence>
<evidence type="ECO:0000256" key="1">
    <source>
        <dbReference type="ARBA" id="ARBA00006281"/>
    </source>
</evidence>
<feature type="domain" description="AAR2 N-terminal" evidence="3">
    <location>
        <begin position="17"/>
        <end position="157"/>
    </location>
</feature>
<dbReference type="InterPro" id="IPR038516">
    <property type="entry name" value="AAR2_N_sf"/>
</dbReference>
<accession>A0A0M8MXG9</accession>
<evidence type="ECO:0000259" key="2">
    <source>
        <dbReference type="Pfam" id="PF05282"/>
    </source>
</evidence>
<evidence type="ECO:0008006" key="6">
    <source>
        <dbReference type="Google" id="ProtNLM"/>
    </source>
</evidence>
<dbReference type="Pfam" id="PF20981">
    <property type="entry name" value="AAR2_1st"/>
    <property type="match status" value="1"/>
</dbReference>